<evidence type="ECO:0000313" key="2">
    <source>
        <dbReference type="Proteomes" id="UP000238045"/>
    </source>
</evidence>
<dbReference type="AlphaFoldDB" id="A0A2S9EPQ2"/>
<sequence length="138" mass="16030">MDIDLKALWQRERARREALWTLERLRPGSEEANPLLAVLSDIDQQDQNSPIGEACSLTIDQLRELVPETPFQGSDGYPFVIVLDQHIPQPWRMRFEAASAGSTRLHEGSYASDWRRFLRLWVREMEHHAAHRKGGFHD</sequence>
<accession>A0A2S9EPQ2</accession>
<comment type="caution">
    <text evidence="1">The sequence shown here is derived from an EMBL/GenBank/DDBJ whole genome shotgun (WGS) entry which is preliminary data.</text>
</comment>
<dbReference type="Proteomes" id="UP000238045">
    <property type="component" value="Unassembled WGS sequence"/>
</dbReference>
<dbReference type="EMBL" id="PCQL01000013">
    <property type="protein sequence ID" value="PRC17529.1"/>
    <property type="molecule type" value="Genomic_DNA"/>
</dbReference>
<protein>
    <submittedName>
        <fullName evidence="1">Uncharacterized protein</fullName>
    </submittedName>
</protein>
<name>A0A2S9EPQ2_9PSED</name>
<dbReference type="RefSeq" id="WP_105697395.1">
    <property type="nucleotide sequence ID" value="NZ_CP159260.1"/>
</dbReference>
<evidence type="ECO:0000313" key="1">
    <source>
        <dbReference type="EMBL" id="PRC17529.1"/>
    </source>
</evidence>
<proteinExistence type="predicted"/>
<reference evidence="1 2" key="1">
    <citation type="submission" date="2017-09" db="EMBL/GenBank/DDBJ databases">
        <title>Genomic, metabolic, and phenotypic characteristics of bacterial isolates from the natural microbiome of the model nematode Caenorhabditis elegans.</title>
        <authorList>
            <person name="Zimmermann J."/>
            <person name="Obeng N."/>
            <person name="Yang W."/>
            <person name="Obeng O."/>
            <person name="Kissoyan K."/>
            <person name="Pees B."/>
            <person name="Dirksen P."/>
            <person name="Hoppner M."/>
            <person name="Franke A."/>
            <person name="Rosenstiel P."/>
            <person name="Leippe M."/>
            <person name="Dierking K."/>
            <person name="Kaleta C."/>
            <person name="Schulenburg H."/>
        </authorList>
    </citation>
    <scope>NUCLEOTIDE SEQUENCE [LARGE SCALE GENOMIC DNA]</scope>
    <source>
        <strain evidence="1 2">MYb117</strain>
    </source>
</reference>
<keyword evidence="2" id="KW-1185">Reference proteome</keyword>
<organism evidence="1 2">
    <name type="scientific">Pseudomonas poae</name>
    <dbReference type="NCBI Taxonomy" id="200451"/>
    <lineage>
        <taxon>Bacteria</taxon>
        <taxon>Pseudomonadati</taxon>
        <taxon>Pseudomonadota</taxon>
        <taxon>Gammaproteobacteria</taxon>
        <taxon>Pseudomonadales</taxon>
        <taxon>Pseudomonadaceae</taxon>
        <taxon>Pseudomonas</taxon>
    </lineage>
</organism>
<gene>
    <name evidence="1" type="ORF">CQZ99_14690</name>
</gene>